<dbReference type="Pfam" id="PF01408">
    <property type="entry name" value="GFO_IDH_MocA"/>
    <property type="match status" value="1"/>
</dbReference>
<evidence type="ECO:0000313" key="5">
    <source>
        <dbReference type="EMBL" id="CAF3689448.1"/>
    </source>
</evidence>
<dbReference type="Proteomes" id="UP000677228">
    <property type="component" value="Unassembled WGS sequence"/>
</dbReference>
<evidence type="ECO:0000313" key="6">
    <source>
        <dbReference type="Proteomes" id="UP000682733"/>
    </source>
</evidence>
<dbReference type="Pfam" id="PF02894">
    <property type="entry name" value="GFO_IDH_MocA_C"/>
    <property type="match status" value="1"/>
</dbReference>
<protein>
    <recommendedName>
        <fullName evidence="7">Gfo/Idh/MocA family oxidoreductase</fullName>
    </recommendedName>
</protein>
<dbReference type="Proteomes" id="UP000682733">
    <property type="component" value="Unassembled WGS sequence"/>
</dbReference>
<dbReference type="SUPFAM" id="SSF51735">
    <property type="entry name" value="NAD(P)-binding Rossmann-fold domains"/>
    <property type="match status" value="1"/>
</dbReference>
<dbReference type="GO" id="GO:0000166">
    <property type="term" value="F:nucleotide binding"/>
    <property type="evidence" value="ECO:0007669"/>
    <property type="project" value="InterPro"/>
</dbReference>
<organism evidence="5 6">
    <name type="scientific">Didymodactylos carnosus</name>
    <dbReference type="NCBI Taxonomy" id="1234261"/>
    <lineage>
        <taxon>Eukaryota</taxon>
        <taxon>Metazoa</taxon>
        <taxon>Spiralia</taxon>
        <taxon>Gnathifera</taxon>
        <taxon>Rotifera</taxon>
        <taxon>Eurotatoria</taxon>
        <taxon>Bdelloidea</taxon>
        <taxon>Philodinida</taxon>
        <taxon>Philodinidae</taxon>
        <taxon>Didymodactylos</taxon>
    </lineage>
</organism>
<feature type="region of interest" description="Disordered" evidence="1">
    <location>
        <begin position="345"/>
        <end position="385"/>
    </location>
</feature>
<reference evidence="5" key="1">
    <citation type="submission" date="2021-02" db="EMBL/GenBank/DDBJ databases">
        <authorList>
            <person name="Nowell W R."/>
        </authorList>
    </citation>
    <scope>NUCLEOTIDE SEQUENCE</scope>
</reference>
<dbReference type="EMBL" id="CAJOBA010003677">
    <property type="protein sequence ID" value="CAF3689448.1"/>
    <property type="molecule type" value="Genomic_DNA"/>
</dbReference>
<sequence length="385" mass="42952">METIKDTVNTLIGRKPSGPKIRYAVVAGGNISQGAFMPGVGQTSNSVMTVLVTDDPEKYDKLAKQYKLKSYKYADYNKMLDGDECDALYIATPNSMHREFTVPALEKGYHVLLEKPIEVTEEASQAILDAQRKSGAKLMIAYRLHCEPGTLNVIERVRKGDFGDPRTFVSMHTQMLKEENHRAKFGFDSGPVPDMGIYCINAVRNLYGQEPIEVSAVGFKTPGREDMMLHFDTVSVTLRFPQERVGQFTCGYSQASSSWYRLVGTKGEIEVDPSFSYGKGIAYKTTIDKKEDSKSFPTTDQFGGETEYFSDCILKNVDPEPNGEEGFLDVRVVCAIKRALETGETQKLEPKERLRRPVAAEQTKKLSMASPPKEFIGRDSDNPGK</sequence>
<evidence type="ECO:0008006" key="7">
    <source>
        <dbReference type="Google" id="ProtNLM"/>
    </source>
</evidence>
<dbReference type="InterPro" id="IPR000683">
    <property type="entry name" value="Gfo/Idh/MocA-like_OxRdtase_N"/>
</dbReference>
<dbReference type="Gene3D" id="3.30.360.10">
    <property type="entry name" value="Dihydrodipicolinate Reductase, domain 2"/>
    <property type="match status" value="1"/>
</dbReference>
<evidence type="ECO:0000259" key="2">
    <source>
        <dbReference type="Pfam" id="PF01408"/>
    </source>
</evidence>
<comment type="caution">
    <text evidence="5">The sequence shown here is derived from an EMBL/GenBank/DDBJ whole genome shotgun (WGS) entry which is preliminary data.</text>
</comment>
<dbReference type="EMBL" id="CAJNOK010003677">
    <property type="protein sequence ID" value="CAF0910321.1"/>
    <property type="molecule type" value="Genomic_DNA"/>
</dbReference>
<evidence type="ECO:0000313" key="4">
    <source>
        <dbReference type="EMBL" id="CAF0910321.1"/>
    </source>
</evidence>
<evidence type="ECO:0000259" key="3">
    <source>
        <dbReference type="Pfam" id="PF02894"/>
    </source>
</evidence>
<dbReference type="InterPro" id="IPR008354">
    <property type="entry name" value="Glc-Fru_OxRdtase_bac"/>
</dbReference>
<dbReference type="InterPro" id="IPR051450">
    <property type="entry name" value="Gfo/Idh/MocA_Oxidoreductases"/>
</dbReference>
<gene>
    <name evidence="4" type="ORF">OVA965_LOCUS10086</name>
    <name evidence="5" type="ORF">TMI583_LOCUS10081</name>
</gene>
<dbReference type="PANTHER" id="PTHR43377">
    <property type="entry name" value="BILIVERDIN REDUCTASE A"/>
    <property type="match status" value="1"/>
</dbReference>
<accession>A0A8S2HWM1</accession>
<dbReference type="PRINTS" id="PR01775">
    <property type="entry name" value="GLFROXRDTASE"/>
</dbReference>
<name>A0A8S2HWM1_9BILA</name>
<dbReference type="AlphaFoldDB" id="A0A8S2HWM1"/>
<evidence type="ECO:0000256" key="1">
    <source>
        <dbReference type="SAM" id="MobiDB-lite"/>
    </source>
</evidence>
<feature type="compositionally biased region" description="Basic and acidic residues" evidence="1">
    <location>
        <begin position="375"/>
        <end position="385"/>
    </location>
</feature>
<dbReference type="InterPro" id="IPR004104">
    <property type="entry name" value="Gfo/Idh/MocA-like_OxRdtase_C"/>
</dbReference>
<dbReference type="Gene3D" id="3.40.50.720">
    <property type="entry name" value="NAD(P)-binding Rossmann-like Domain"/>
    <property type="match status" value="1"/>
</dbReference>
<feature type="domain" description="Gfo/Idh/MocA-like oxidoreductase C-terminal" evidence="3">
    <location>
        <begin position="155"/>
        <end position="345"/>
    </location>
</feature>
<proteinExistence type="predicted"/>
<dbReference type="SUPFAM" id="SSF55347">
    <property type="entry name" value="Glyceraldehyde-3-phosphate dehydrogenase-like, C-terminal domain"/>
    <property type="match status" value="1"/>
</dbReference>
<feature type="domain" description="Gfo/Idh/MocA-like oxidoreductase N-terminal" evidence="2">
    <location>
        <begin position="21"/>
        <end position="142"/>
    </location>
</feature>
<dbReference type="InterPro" id="IPR036291">
    <property type="entry name" value="NAD(P)-bd_dom_sf"/>
</dbReference>
<dbReference type="PANTHER" id="PTHR43377:SF2">
    <property type="entry name" value="BINDING ROSSMANN FOLD OXIDOREDUCTASE, PUTATIVE (AFU_ORTHOLOGUE AFUA_4G00560)-RELATED"/>
    <property type="match status" value="1"/>
</dbReference>